<keyword evidence="2" id="KW-1185">Reference proteome</keyword>
<dbReference type="Proteomes" id="UP001166021">
    <property type="component" value="Unassembled WGS sequence"/>
</dbReference>
<organism evidence="1 2">
    <name type="scientific">Maribacter aquimaris</name>
    <dbReference type="NCBI Taxonomy" id="2737171"/>
    <lineage>
        <taxon>Bacteria</taxon>
        <taxon>Pseudomonadati</taxon>
        <taxon>Bacteroidota</taxon>
        <taxon>Flavobacteriia</taxon>
        <taxon>Flavobacteriales</taxon>
        <taxon>Flavobacteriaceae</taxon>
        <taxon>Maribacter</taxon>
    </lineage>
</organism>
<gene>
    <name evidence="1" type="ORF">HPE56_08465</name>
</gene>
<evidence type="ECO:0000313" key="1">
    <source>
        <dbReference type="EMBL" id="MBD0777824.1"/>
    </source>
</evidence>
<dbReference type="EMBL" id="JABTCF010000004">
    <property type="protein sequence ID" value="MBD0777824.1"/>
    <property type="molecule type" value="Genomic_DNA"/>
</dbReference>
<name>A0ABR7UYZ4_9FLAO</name>
<protein>
    <submittedName>
        <fullName evidence="1">Uncharacterized protein</fullName>
    </submittedName>
</protein>
<evidence type="ECO:0000313" key="2">
    <source>
        <dbReference type="Proteomes" id="UP001166021"/>
    </source>
</evidence>
<dbReference type="RefSeq" id="WP_188243337.1">
    <property type="nucleotide sequence ID" value="NZ_JABTCF010000004.1"/>
</dbReference>
<proteinExistence type="predicted"/>
<reference evidence="1" key="1">
    <citation type="submission" date="2020-05" db="EMBL/GenBank/DDBJ databases">
        <title>The draft genome sequence of Maribacter sp. ANRC-HE7.</title>
        <authorList>
            <person name="Mu L."/>
        </authorList>
    </citation>
    <scope>NUCLEOTIDE SEQUENCE</scope>
    <source>
        <strain evidence="1">ANRC-HE7</strain>
    </source>
</reference>
<accession>A0ABR7UYZ4</accession>
<sequence>MQYDIPISSGRRPLEEVFELAAQLVLSRIQKNGETILEEDLKLHFITHHEKVGILK</sequence>
<comment type="caution">
    <text evidence="1">The sequence shown here is derived from an EMBL/GenBank/DDBJ whole genome shotgun (WGS) entry which is preliminary data.</text>
</comment>